<protein>
    <recommendedName>
        <fullName evidence="1">Deoxynucleoside kinase domain-containing protein</fullName>
    </recommendedName>
</protein>
<sequence>DQIETDRQTDRPRATKVFNCDLRFYYRIAGGVLRFVPVMVSSSSFSLSRAVLGGLTSPKTPLTNSLSLCRRGIAGKVLRDRSEPKPAPWDYNKKSFNLLHGLYDKTTLRLDENSKMIMVDGAHAVGKTQFAQDLAEELEMLYMPKITMDDFYINKYGEDARKLDEYLTDRNKSYDEKDFFRNPVALPGCYDRMHNSLFKLMVHQHLLALRHILNTGQGVVMERGPFSDLIYAQAAVNAGWMSQSSVKFMRTSREMCMGHLFRPNLIIWLDAPISEVQKKICSRGNEWDKDSPVWKNSQYLHDIYEGMKNNYLQKARNHSQVLVYDWTVPGDIEVVVEDIEDLNFDYYGLHDEQQKDWRWFNEAEATSLRIHYSNPERFRRIMAQMEAFECFEAEHLYKTREEDDNMAFALLMLKGNGYATGYNEVCGDNVLFKSSKIESMFSWQQLWSIKKSDNDKRYV</sequence>
<evidence type="ECO:0000313" key="2">
    <source>
        <dbReference type="EMBL" id="TRY79461.1"/>
    </source>
</evidence>
<feature type="non-terminal residue" evidence="2">
    <location>
        <position position="1"/>
    </location>
</feature>
<evidence type="ECO:0000259" key="1">
    <source>
        <dbReference type="Pfam" id="PF01712"/>
    </source>
</evidence>
<dbReference type="PANTHER" id="PTHR10513">
    <property type="entry name" value="DEOXYNUCLEOSIDE KINASE"/>
    <property type="match status" value="1"/>
</dbReference>
<dbReference type="PANTHER" id="PTHR10513:SF15">
    <property type="entry name" value="NADH DEHYDROGENASE [UBIQUINONE] 1 ALPHA SUBCOMPLEX SUBUNIT 10, MITOCHONDRIAL"/>
    <property type="match status" value="1"/>
</dbReference>
<dbReference type="InterPro" id="IPR027417">
    <property type="entry name" value="P-loop_NTPase"/>
</dbReference>
<comment type="caution">
    <text evidence="2">The sequence shown here is derived from an EMBL/GenBank/DDBJ whole genome shotgun (WGS) entry which is preliminary data.</text>
</comment>
<dbReference type="InterPro" id="IPR050566">
    <property type="entry name" value="Deoxyribonucleoside_kinase"/>
</dbReference>
<dbReference type="GO" id="GO:0006120">
    <property type="term" value="P:mitochondrial electron transport, NADH to ubiquinone"/>
    <property type="evidence" value="ECO:0007669"/>
    <property type="project" value="TreeGrafter"/>
</dbReference>
<accession>A0A553PP54</accession>
<dbReference type="InterPro" id="IPR031314">
    <property type="entry name" value="DNK_dom"/>
</dbReference>
<dbReference type="EMBL" id="VCGU01000002">
    <property type="protein sequence ID" value="TRY79461.1"/>
    <property type="molecule type" value="Genomic_DNA"/>
</dbReference>
<name>A0A553PP54_TIGCA</name>
<organism evidence="2 3">
    <name type="scientific">Tigriopus californicus</name>
    <name type="common">Marine copepod</name>
    <dbReference type="NCBI Taxonomy" id="6832"/>
    <lineage>
        <taxon>Eukaryota</taxon>
        <taxon>Metazoa</taxon>
        <taxon>Ecdysozoa</taxon>
        <taxon>Arthropoda</taxon>
        <taxon>Crustacea</taxon>
        <taxon>Multicrustacea</taxon>
        <taxon>Hexanauplia</taxon>
        <taxon>Copepoda</taxon>
        <taxon>Harpacticoida</taxon>
        <taxon>Harpacticidae</taxon>
        <taxon>Tigriopus</taxon>
    </lineage>
</organism>
<dbReference type="Gene3D" id="3.40.50.300">
    <property type="entry name" value="P-loop containing nucleotide triphosphate hydrolases"/>
    <property type="match status" value="1"/>
</dbReference>
<dbReference type="STRING" id="6832.A0A553PP54"/>
<dbReference type="AlphaFoldDB" id="A0A553PP54"/>
<dbReference type="OMA" id="DPHNKKM"/>
<feature type="domain" description="Deoxynucleoside kinase" evidence="1">
    <location>
        <begin position="117"/>
        <end position="343"/>
    </location>
</feature>
<reference evidence="2 3" key="1">
    <citation type="journal article" date="2018" name="Nat. Ecol. Evol.">
        <title>Genomic signatures of mitonuclear coevolution across populations of Tigriopus californicus.</title>
        <authorList>
            <person name="Barreto F.S."/>
            <person name="Watson E.T."/>
            <person name="Lima T.G."/>
            <person name="Willett C.S."/>
            <person name="Edmands S."/>
            <person name="Li W."/>
            <person name="Burton R.S."/>
        </authorList>
    </citation>
    <scope>NUCLEOTIDE SEQUENCE [LARGE SCALE GENOMIC DNA]</scope>
    <source>
        <strain evidence="2 3">San Diego</strain>
    </source>
</reference>
<evidence type="ECO:0000313" key="3">
    <source>
        <dbReference type="Proteomes" id="UP000318571"/>
    </source>
</evidence>
<dbReference type="Pfam" id="PF01712">
    <property type="entry name" value="dNK"/>
    <property type="match status" value="1"/>
</dbReference>
<dbReference type="SUPFAM" id="SSF52540">
    <property type="entry name" value="P-loop containing nucleoside triphosphate hydrolases"/>
    <property type="match status" value="1"/>
</dbReference>
<dbReference type="Proteomes" id="UP000318571">
    <property type="component" value="Chromosome 6"/>
</dbReference>
<keyword evidence="3" id="KW-1185">Reference proteome</keyword>
<gene>
    <name evidence="2" type="ORF">TCAL_06785</name>
</gene>
<dbReference type="GO" id="GO:0005739">
    <property type="term" value="C:mitochondrion"/>
    <property type="evidence" value="ECO:0007669"/>
    <property type="project" value="GOC"/>
</dbReference>
<proteinExistence type="predicted"/>